<reference evidence="2 3" key="1">
    <citation type="submission" date="2017-02" db="EMBL/GenBank/DDBJ databases">
        <authorList>
            <person name="Peterson S.W."/>
        </authorList>
    </citation>
    <scope>NUCLEOTIDE SEQUENCE [LARGE SCALE GENOMIC DNA]</scope>
    <source>
        <strain evidence="2 3">DSM 45154</strain>
    </source>
</reference>
<protein>
    <submittedName>
        <fullName evidence="2">Uncharacterized protein</fullName>
    </submittedName>
</protein>
<dbReference type="AlphaFoldDB" id="A0A1T4N5Z2"/>
<feature type="chain" id="PRO_5038946499" evidence="1">
    <location>
        <begin position="24"/>
        <end position="152"/>
    </location>
</feature>
<evidence type="ECO:0000313" key="2">
    <source>
        <dbReference type="EMBL" id="SJZ74729.1"/>
    </source>
</evidence>
<proteinExistence type="predicted"/>
<gene>
    <name evidence="2" type="ORF">SAMN02745673_01294</name>
</gene>
<keyword evidence="3" id="KW-1185">Reference proteome</keyword>
<dbReference type="STRING" id="1122192.SAMN02745673_01294"/>
<feature type="signal peptide" evidence="1">
    <location>
        <begin position="1"/>
        <end position="23"/>
    </location>
</feature>
<dbReference type="RefSeq" id="WP_078760697.1">
    <property type="nucleotide sequence ID" value="NZ_FUWS01000003.1"/>
</dbReference>
<keyword evidence="1" id="KW-0732">Signal</keyword>
<name>A0A1T4N5Z2_9ACTN</name>
<dbReference type="Proteomes" id="UP000190637">
    <property type="component" value="Unassembled WGS sequence"/>
</dbReference>
<organism evidence="2 3">
    <name type="scientific">Marinactinospora thermotolerans DSM 45154</name>
    <dbReference type="NCBI Taxonomy" id="1122192"/>
    <lineage>
        <taxon>Bacteria</taxon>
        <taxon>Bacillati</taxon>
        <taxon>Actinomycetota</taxon>
        <taxon>Actinomycetes</taxon>
        <taxon>Streptosporangiales</taxon>
        <taxon>Nocardiopsidaceae</taxon>
        <taxon>Marinactinospora</taxon>
    </lineage>
</organism>
<dbReference type="EMBL" id="FUWS01000003">
    <property type="protein sequence ID" value="SJZ74729.1"/>
    <property type="molecule type" value="Genomic_DNA"/>
</dbReference>
<evidence type="ECO:0000256" key="1">
    <source>
        <dbReference type="SAM" id="SignalP"/>
    </source>
</evidence>
<accession>A0A1T4N5Z2</accession>
<evidence type="ECO:0000313" key="3">
    <source>
        <dbReference type="Proteomes" id="UP000190637"/>
    </source>
</evidence>
<sequence length="152" mass="15506">MRISTTLRALAVAGLGFAGLTLAAVPAAAAPAEPEPATVTYDVTNAATGSTIAGSATWDDASMIHKGTVEVPAGGAYVDILRYNHAADKSVIDMEQVSAGAVSGTTFEFGPLEFAKPTGEGQFTTARIIVSAADYSPLVVIDCNQSKCAQVQ</sequence>